<evidence type="ECO:0000256" key="5">
    <source>
        <dbReference type="ARBA" id="ARBA00022691"/>
    </source>
</evidence>
<dbReference type="SUPFAM" id="SSF57850">
    <property type="entry name" value="RING/U-box"/>
    <property type="match status" value="1"/>
</dbReference>
<dbReference type="InterPro" id="IPR025799">
    <property type="entry name" value="Arg_MeTrfase"/>
</dbReference>
<protein>
    <submittedName>
        <fullName evidence="17">(pine wood nematode) hypothetical protein</fullName>
    </submittedName>
</protein>
<dbReference type="PANTHER" id="PTHR10738:SF0">
    <property type="entry name" value="PROTEIN ARGININE N-METHYLTRANSFERASE 5"/>
    <property type="match status" value="1"/>
</dbReference>
<keyword evidence="10" id="KW-0653">Protein transport</keyword>
<dbReference type="EMBL" id="CAJFCV020000003">
    <property type="protein sequence ID" value="CAG9107561.1"/>
    <property type="molecule type" value="Genomic_DNA"/>
</dbReference>
<keyword evidence="6 15" id="KW-0812">Transmembrane</keyword>
<sequence length="890" mass="102693">MSLGTKVNPLWFDQSFFNSEWERFELGDTAQAAYLRHKGSDGSVKLLDENLLSRRCHSGFERFTGVTWYKGEKSINQIQEDFDNANYLGIGVVCVDVRSRPTKSFLKLLRKYLYLKTFIPYIIILLPSSDCVWDTWKDIREGLCNACYDKLGVGIHFVDKVSKEFNDAAALQRWKGEPVKLIAAGQSLLEKEKNQYLMAFLREYITPECEYFMCNLPKSSKECCADIENQMKNFEMMKDVLKNNCRKMPMINNTFIEDVPQRPLRPTEDNLTSSIYKTFEDNRSKYQIYEEAITEVILDWQKGCKFEKKKMVILLVGAGRGGLVESIMKALRKTDIVSDSIVVAVEKNPFAFRSLVHKNKKMWDYFIKLVNADLREHKLIKKALDGHVPYLVISELLGSFACNELSPDLLTTLEPLIDNKTVFLPQYYTNFISPCFSFRLNNIIQGGRPDFYQRLSNFCGRDGIRAIDSNNYSNLDQLYVSTLNSAYIIDAPQPVCTYKHHAKASNLMQWRSQTHFKISVDCQINGLAGFFEAKLKSNTISTVPKDINQFTDIKKSWFPAYFPLSYPLDCPKGSTVDVLIERKVNDQGMWYEWCVVVRRAERTEILRGERKDEEYIQELYIRISDTVKRLCGDQVWIRSYKWLMPITKALYYSSTSIKGVQTLGEEYMGLIPVGSQSNVTETNIIQRVAFVVGEALGPVFIDKKLEKFRDMDEEYYRQRSTSGKIPFGRVVLSTLIKILSFASIQRLHWAVFYLFGSNFYSIWKRVSQIHFMTLNAETNSKMHIIFKIIGGTALLAFSLNVAFSVRREILKRQRTRSDSEDLNLPPKDGAFFCDICLENGEPVSTPCGHVFCFDCIVFHSENSDLDANKGQCPQCRFQFYLRSVIPLINY</sequence>
<comment type="caution">
    <text evidence="17">The sequence shown here is derived from an EMBL/GenBank/DDBJ whole genome shotgun (WGS) entry which is preliminary data.</text>
</comment>
<dbReference type="Pfam" id="PF04757">
    <property type="entry name" value="Pex2_Pex12"/>
    <property type="match status" value="1"/>
</dbReference>
<keyword evidence="8 14" id="KW-0863">Zinc-finger</keyword>
<dbReference type="GO" id="GO:0015031">
    <property type="term" value="P:protein transport"/>
    <property type="evidence" value="ECO:0007669"/>
    <property type="project" value="UniProtKB-KW"/>
</dbReference>
<dbReference type="SMART" id="SM00184">
    <property type="entry name" value="RING"/>
    <property type="match status" value="1"/>
</dbReference>
<dbReference type="GO" id="GO:0005829">
    <property type="term" value="C:cytosol"/>
    <property type="evidence" value="ECO:0007669"/>
    <property type="project" value="TreeGrafter"/>
</dbReference>
<dbReference type="InterPro" id="IPR029063">
    <property type="entry name" value="SAM-dependent_MTases_sf"/>
</dbReference>
<dbReference type="InterPro" id="IPR027370">
    <property type="entry name" value="Znf-RING_euk"/>
</dbReference>
<dbReference type="Pfam" id="PF05185">
    <property type="entry name" value="PRMT5"/>
    <property type="match status" value="1"/>
</dbReference>
<comment type="subcellular location">
    <subcellularLocation>
        <location evidence="1">Peroxisome membrane</location>
        <topology evidence="1">Multi-pass membrane protein</topology>
    </subcellularLocation>
</comment>
<dbReference type="EMBL" id="CAJFDI010000003">
    <property type="protein sequence ID" value="CAD5220994.1"/>
    <property type="molecule type" value="Genomic_DNA"/>
</dbReference>
<dbReference type="PROSITE" id="PS50089">
    <property type="entry name" value="ZF_RING_2"/>
    <property type="match status" value="1"/>
</dbReference>
<dbReference type="PANTHER" id="PTHR10738">
    <property type="entry name" value="PROTEIN ARGININE N-METHYLTRANSFERASE 5"/>
    <property type="match status" value="1"/>
</dbReference>
<organism evidence="17 18">
    <name type="scientific">Bursaphelenchus xylophilus</name>
    <name type="common">Pinewood nematode worm</name>
    <name type="synonym">Aphelenchoides xylophilus</name>
    <dbReference type="NCBI Taxonomy" id="6326"/>
    <lineage>
        <taxon>Eukaryota</taxon>
        <taxon>Metazoa</taxon>
        <taxon>Ecdysozoa</taxon>
        <taxon>Nematoda</taxon>
        <taxon>Chromadorea</taxon>
        <taxon>Rhabditida</taxon>
        <taxon>Tylenchina</taxon>
        <taxon>Tylenchomorpha</taxon>
        <taxon>Aphelenchoidea</taxon>
        <taxon>Aphelenchoididae</taxon>
        <taxon>Bursaphelenchus</taxon>
    </lineage>
</organism>
<evidence type="ECO:0000256" key="2">
    <source>
        <dbReference type="ARBA" id="ARBA00004906"/>
    </source>
</evidence>
<evidence type="ECO:0000256" key="3">
    <source>
        <dbReference type="ARBA" id="ARBA00008704"/>
    </source>
</evidence>
<dbReference type="Gene3D" id="3.20.20.150">
    <property type="entry name" value="Divalent-metal-dependent TIM barrel enzymes"/>
    <property type="match status" value="1"/>
</dbReference>
<dbReference type="Gene3D" id="3.40.50.150">
    <property type="entry name" value="Vaccinia Virus protein VP39"/>
    <property type="match status" value="1"/>
</dbReference>
<comment type="similarity">
    <text evidence="3">Belongs to the pex2/pex10/pex12 family.</text>
</comment>
<keyword evidence="11 15" id="KW-1133">Transmembrane helix</keyword>
<dbReference type="Gene3D" id="3.30.40.10">
    <property type="entry name" value="Zinc/RING finger domain, C3HC4 (zinc finger)"/>
    <property type="match status" value="1"/>
</dbReference>
<dbReference type="SUPFAM" id="SSF53335">
    <property type="entry name" value="S-adenosyl-L-methionine-dependent methyltransferases"/>
    <property type="match status" value="1"/>
</dbReference>
<dbReference type="Proteomes" id="UP000582659">
    <property type="component" value="Unassembled WGS sequence"/>
</dbReference>
<proteinExistence type="inferred from homology"/>
<keyword evidence="18" id="KW-1185">Reference proteome</keyword>
<keyword evidence="13" id="KW-0576">Peroxisome</keyword>
<dbReference type="GO" id="GO:0008270">
    <property type="term" value="F:zinc ion binding"/>
    <property type="evidence" value="ECO:0007669"/>
    <property type="project" value="UniProtKB-KW"/>
</dbReference>
<evidence type="ECO:0000256" key="1">
    <source>
        <dbReference type="ARBA" id="ARBA00004585"/>
    </source>
</evidence>
<gene>
    <name evidence="17" type="ORF">BXYJ_LOCUS6456</name>
</gene>
<evidence type="ECO:0000313" key="18">
    <source>
        <dbReference type="Proteomes" id="UP000659654"/>
    </source>
</evidence>
<keyword evidence="12 15" id="KW-0472">Membrane</keyword>
<evidence type="ECO:0000256" key="10">
    <source>
        <dbReference type="ARBA" id="ARBA00022927"/>
    </source>
</evidence>
<dbReference type="Gene3D" id="2.70.160.11">
    <property type="entry name" value="Hnrnp arginine n-methyltransferase1"/>
    <property type="match status" value="1"/>
</dbReference>
<keyword evidence="5" id="KW-0949">S-adenosyl-L-methionine</keyword>
<dbReference type="GO" id="GO:0005634">
    <property type="term" value="C:nucleus"/>
    <property type="evidence" value="ECO:0007669"/>
    <property type="project" value="TreeGrafter"/>
</dbReference>
<accession>A0A7I8WJU5</accession>
<keyword evidence="4" id="KW-0813">Transport</keyword>
<keyword evidence="9" id="KW-0862">Zinc</keyword>
<dbReference type="Proteomes" id="UP000659654">
    <property type="component" value="Unassembled WGS sequence"/>
</dbReference>
<dbReference type="InterPro" id="IPR013083">
    <property type="entry name" value="Znf_RING/FYVE/PHD"/>
</dbReference>
<keyword evidence="7" id="KW-0479">Metal-binding</keyword>
<feature type="transmembrane region" description="Helical" evidence="15">
    <location>
        <begin position="784"/>
        <end position="805"/>
    </location>
</feature>
<evidence type="ECO:0000313" key="17">
    <source>
        <dbReference type="EMBL" id="CAD5220994.1"/>
    </source>
</evidence>
<evidence type="ECO:0000256" key="6">
    <source>
        <dbReference type="ARBA" id="ARBA00022692"/>
    </source>
</evidence>
<name>A0A7I8WJU5_BURXY</name>
<dbReference type="Pfam" id="PF13445">
    <property type="entry name" value="zf-RING_UBOX"/>
    <property type="match status" value="1"/>
</dbReference>
<dbReference type="InterPro" id="IPR035075">
    <property type="entry name" value="PRMT5"/>
</dbReference>
<reference evidence="17" key="1">
    <citation type="submission" date="2020-09" db="EMBL/GenBank/DDBJ databases">
        <authorList>
            <person name="Kikuchi T."/>
        </authorList>
    </citation>
    <scope>NUCLEOTIDE SEQUENCE</scope>
    <source>
        <strain evidence="17">Ka4C1</strain>
    </source>
</reference>
<dbReference type="SMR" id="A0A7I8WJU5"/>
<dbReference type="PROSITE" id="PS00518">
    <property type="entry name" value="ZF_RING_1"/>
    <property type="match status" value="1"/>
</dbReference>
<evidence type="ECO:0000256" key="11">
    <source>
        <dbReference type="ARBA" id="ARBA00022989"/>
    </source>
</evidence>
<dbReference type="Pfam" id="PF17286">
    <property type="entry name" value="PRMT5_C"/>
    <property type="match status" value="1"/>
</dbReference>
<evidence type="ECO:0000256" key="4">
    <source>
        <dbReference type="ARBA" id="ARBA00022448"/>
    </source>
</evidence>
<evidence type="ECO:0000256" key="15">
    <source>
        <dbReference type="SAM" id="Phobius"/>
    </source>
</evidence>
<evidence type="ECO:0000259" key="16">
    <source>
        <dbReference type="PROSITE" id="PS50089"/>
    </source>
</evidence>
<dbReference type="InterPro" id="IPR006845">
    <property type="entry name" value="Pex_N"/>
</dbReference>
<evidence type="ECO:0000256" key="12">
    <source>
        <dbReference type="ARBA" id="ARBA00023136"/>
    </source>
</evidence>
<evidence type="ECO:0000256" key="14">
    <source>
        <dbReference type="PROSITE-ProRule" id="PRU00175"/>
    </source>
</evidence>
<dbReference type="GO" id="GO:0016274">
    <property type="term" value="F:protein-arginine N-methyltransferase activity"/>
    <property type="evidence" value="ECO:0007669"/>
    <property type="project" value="InterPro"/>
</dbReference>
<comment type="pathway">
    <text evidence="2">Protein modification; protein ubiquitination.</text>
</comment>
<dbReference type="InterPro" id="IPR035248">
    <property type="entry name" value="PRMT5_C"/>
</dbReference>
<dbReference type="GO" id="GO:0005778">
    <property type="term" value="C:peroxisomal membrane"/>
    <property type="evidence" value="ECO:0007669"/>
    <property type="project" value="UniProtKB-SubCell"/>
</dbReference>
<evidence type="ECO:0000256" key="9">
    <source>
        <dbReference type="ARBA" id="ARBA00022833"/>
    </source>
</evidence>
<dbReference type="InterPro" id="IPR017907">
    <property type="entry name" value="Znf_RING_CS"/>
</dbReference>
<dbReference type="AlphaFoldDB" id="A0A7I8WJU5"/>
<evidence type="ECO:0000256" key="7">
    <source>
        <dbReference type="ARBA" id="ARBA00022723"/>
    </source>
</evidence>
<feature type="domain" description="RING-type" evidence="16">
    <location>
        <begin position="833"/>
        <end position="876"/>
    </location>
</feature>
<dbReference type="InterPro" id="IPR001841">
    <property type="entry name" value="Znf_RING"/>
</dbReference>
<evidence type="ECO:0000256" key="8">
    <source>
        <dbReference type="ARBA" id="ARBA00022771"/>
    </source>
</evidence>
<dbReference type="OrthoDB" id="6105938at2759"/>
<dbReference type="GO" id="GO:0006355">
    <property type="term" value="P:regulation of DNA-templated transcription"/>
    <property type="evidence" value="ECO:0007669"/>
    <property type="project" value="TreeGrafter"/>
</dbReference>
<evidence type="ECO:0000256" key="13">
    <source>
        <dbReference type="ARBA" id="ARBA00023140"/>
    </source>
</evidence>